<dbReference type="AlphaFoldDB" id="A0A317UTN0"/>
<protein>
    <submittedName>
        <fullName evidence="1">Uncharacterized protein</fullName>
    </submittedName>
</protein>
<dbReference type="EMBL" id="MSFU01000029">
    <property type="protein sequence ID" value="PWY64821.1"/>
    <property type="molecule type" value="Genomic_DNA"/>
</dbReference>
<comment type="caution">
    <text evidence="1">The sequence shown here is derived from an EMBL/GenBank/DDBJ whole genome shotgun (WGS) entry which is preliminary data.</text>
</comment>
<dbReference type="Proteomes" id="UP000246171">
    <property type="component" value="Unassembled WGS sequence"/>
</dbReference>
<evidence type="ECO:0000313" key="2">
    <source>
        <dbReference type="Proteomes" id="UP000246171"/>
    </source>
</evidence>
<reference evidence="1" key="1">
    <citation type="submission" date="2016-12" db="EMBL/GenBank/DDBJ databases">
        <title>The genomes of Aspergillus section Nigri reveals drivers in fungal speciation.</title>
        <authorList>
            <consortium name="DOE Joint Genome Institute"/>
            <person name="Vesth T.C."/>
            <person name="Nybo J."/>
            <person name="Theobald S."/>
            <person name="Brandl J."/>
            <person name="Frisvad J.C."/>
            <person name="Nielsen K.F."/>
            <person name="Lyhne E.K."/>
            <person name="Kogle M.E."/>
            <person name="Kuo A."/>
            <person name="Riley R."/>
            <person name="Clum A."/>
            <person name="Nolan M."/>
            <person name="Lipzen A."/>
            <person name="Salamov A."/>
            <person name="Henrissat B."/>
            <person name="Wiebenga A."/>
            <person name="De vries R.P."/>
            <person name="Grigoriev I.V."/>
            <person name="Mortensen U.H."/>
            <person name="Andersen M.R."/>
            <person name="Baker S.E."/>
        </authorList>
    </citation>
    <scope>NUCLEOTIDE SEQUENCE</scope>
    <source>
        <strain evidence="1">CBS 122712</strain>
    </source>
</reference>
<accession>A0A317UTN0</accession>
<sequence length="151" mass="16960">MGLTTLKKSKPRLARCPDFDKPNCIIYNYGNVGPLLVVLPEHEVHIELVLELARDCAMLGSDDKQSLADRGEVVDMLAAHPQQPSPHMFPGQQQQQGAPNMNHGPQGSYFILFSTPILYVEQPHWYDRLLDVLLGEDETQRDSLTSVYPCC</sequence>
<dbReference type="OrthoDB" id="1725934at2759"/>
<proteinExistence type="predicted"/>
<gene>
    <name evidence="1" type="ORF">BO83DRAFT_392358</name>
</gene>
<organism evidence="1 2">
    <name type="scientific">Aspergillus eucalypticola (strain CBS 122712 / IBT 29274)</name>
    <dbReference type="NCBI Taxonomy" id="1448314"/>
    <lineage>
        <taxon>Eukaryota</taxon>
        <taxon>Fungi</taxon>
        <taxon>Dikarya</taxon>
        <taxon>Ascomycota</taxon>
        <taxon>Pezizomycotina</taxon>
        <taxon>Eurotiomycetes</taxon>
        <taxon>Eurotiomycetidae</taxon>
        <taxon>Eurotiales</taxon>
        <taxon>Aspergillaceae</taxon>
        <taxon>Aspergillus</taxon>
        <taxon>Aspergillus subgen. Circumdati</taxon>
    </lineage>
</organism>
<dbReference type="RefSeq" id="XP_025384139.1">
    <property type="nucleotide sequence ID" value="XM_025532936.1"/>
</dbReference>
<dbReference type="GeneID" id="37054898"/>
<name>A0A317UTN0_ASPEC</name>
<evidence type="ECO:0000313" key="1">
    <source>
        <dbReference type="EMBL" id="PWY64821.1"/>
    </source>
</evidence>
<dbReference type="VEuPathDB" id="FungiDB:BO83DRAFT_392358"/>
<keyword evidence="2" id="KW-1185">Reference proteome</keyword>